<dbReference type="EMBL" id="JBHRZI010000057">
    <property type="protein sequence ID" value="MFC3898745.1"/>
    <property type="molecule type" value="Genomic_DNA"/>
</dbReference>
<evidence type="ECO:0000313" key="3">
    <source>
        <dbReference type="Proteomes" id="UP001595690"/>
    </source>
</evidence>
<dbReference type="Proteomes" id="UP001595690">
    <property type="component" value="Unassembled WGS sequence"/>
</dbReference>
<comment type="caution">
    <text evidence="2">The sequence shown here is derived from an EMBL/GenBank/DDBJ whole genome shotgun (WGS) entry which is preliminary data.</text>
</comment>
<protein>
    <submittedName>
        <fullName evidence="2">Uncharacterized protein</fullName>
    </submittedName>
</protein>
<evidence type="ECO:0000313" key="2">
    <source>
        <dbReference type="EMBL" id="MFC3898745.1"/>
    </source>
</evidence>
<gene>
    <name evidence="2" type="ORF">ACFOWZ_45380</name>
</gene>
<organism evidence="2 3">
    <name type="scientific">Lentzea rhizosphaerae</name>
    <dbReference type="NCBI Taxonomy" id="2041025"/>
    <lineage>
        <taxon>Bacteria</taxon>
        <taxon>Bacillati</taxon>
        <taxon>Actinomycetota</taxon>
        <taxon>Actinomycetes</taxon>
        <taxon>Pseudonocardiales</taxon>
        <taxon>Pseudonocardiaceae</taxon>
        <taxon>Lentzea</taxon>
    </lineage>
</organism>
<accession>A0ABV8C9P3</accession>
<dbReference type="RefSeq" id="WP_382380498.1">
    <property type="nucleotide sequence ID" value="NZ_JBHRZI010000057.1"/>
</dbReference>
<proteinExistence type="predicted"/>
<feature type="region of interest" description="Disordered" evidence="1">
    <location>
        <begin position="1"/>
        <end position="43"/>
    </location>
</feature>
<evidence type="ECO:0000256" key="1">
    <source>
        <dbReference type="SAM" id="MobiDB-lite"/>
    </source>
</evidence>
<reference evidence="3" key="1">
    <citation type="journal article" date="2019" name="Int. J. Syst. Evol. Microbiol.">
        <title>The Global Catalogue of Microorganisms (GCM) 10K type strain sequencing project: providing services to taxonomists for standard genome sequencing and annotation.</title>
        <authorList>
            <consortium name="The Broad Institute Genomics Platform"/>
            <consortium name="The Broad Institute Genome Sequencing Center for Infectious Disease"/>
            <person name="Wu L."/>
            <person name="Ma J."/>
        </authorList>
    </citation>
    <scope>NUCLEOTIDE SEQUENCE [LARGE SCALE GENOMIC DNA]</scope>
    <source>
        <strain evidence="3">CGMCC 4.7405</strain>
    </source>
</reference>
<feature type="compositionally biased region" description="Gly residues" evidence="1">
    <location>
        <begin position="1"/>
        <end position="18"/>
    </location>
</feature>
<name>A0ABV8C9P3_9PSEU</name>
<sequence length="43" mass="4117">MNDRGGGGPEDVGDGGGADVTTTGEPVHPDSAKPAASASADHR</sequence>
<feature type="compositionally biased region" description="Low complexity" evidence="1">
    <location>
        <begin position="32"/>
        <end position="43"/>
    </location>
</feature>
<keyword evidence="3" id="KW-1185">Reference proteome</keyword>